<organism evidence="1 2">
    <name type="scientific">Exidia glandulosa HHB12029</name>
    <dbReference type="NCBI Taxonomy" id="1314781"/>
    <lineage>
        <taxon>Eukaryota</taxon>
        <taxon>Fungi</taxon>
        <taxon>Dikarya</taxon>
        <taxon>Basidiomycota</taxon>
        <taxon>Agaricomycotina</taxon>
        <taxon>Agaricomycetes</taxon>
        <taxon>Auriculariales</taxon>
        <taxon>Exidiaceae</taxon>
        <taxon>Exidia</taxon>
    </lineage>
</organism>
<dbReference type="InParanoid" id="A0A165YZZ5"/>
<evidence type="ECO:0000313" key="1">
    <source>
        <dbReference type="EMBL" id="KZV78199.1"/>
    </source>
</evidence>
<accession>A0A165YZZ5</accession>
<protein>
    <submittedName>
        <fullName evidence="1">Uncharacterized protein</fullName>
    </submittedName>
</protein>
<gene>
    <name evidence="1" type="ORF">EXIGLDRAFT_717743</name>
</gene>
<reference evidence="1 2" key="1">
    <citation type="journal article" date="2016" name="Mol. Biol. Evol.">
        <title>Comparative Genomics of Early-Diverging Mushroom-Forming Fungi Provides Insights into the Origins of Lignocellulose Decay Capabilities.</title>
        <authorList>
            <person name="Nagy L.G."/>
            <person name="Riley R."/>
            <person name="Tritt A."/>
            <person name="Adam C."/>
            <person name="Daum C."/>
            <person name="Floudas D."/>
            <person name="Sun H."/>
            <person name="Yadav J.S."/>
            <person name="Pangilinan J."/>
            <person name="Larsson K.H."/>
            <person name="Matsuura K."/>
            <person name="Barry K."/>
            <person name="Labutti K."/>
            <person name="Kuo R."/>
            <person name="Ohm R.A."/>
            <person name="Bhattacharya S.S."/>
            <person name="Shirouzu T."/>
            <person name="Yoshinaga Y."/>
            <person name="Martin F.M."/>
            <person name="Grigoriev I.V."/>
            <person name="Hibbett D.S."/>
        </authorList>
    </citation>
    <scope>NUCLEOTIDE SEQUENCE [LARGE SCALE GENOMIC DNA]</scope>
    <source>
        <strain evidence="1 2">HHB12029</strain>
    </source>
</reference>
<dbReference type="EMBL" id="KV427051">
    <property type="protein sequence ID" value="KZV78199.1"/>
    <property type="molecule type" value="Genomic_DNA"/>
</dbReference>
<sequence length="59" mass="6273">MCRRPPPGVDAESSRADGVLNTTAVLISAVCRRRQRRRTVCARSARAAHTAPDAGLDVG</sequence>
<keyword evidence="2" id="KW-1185">Reference proteome</keyword>
<proteinExistence type="predicted"/>
<dbReference type="Proteomes" id="UP000077266">
    <property type="component" value="Unassembled WGS sequence"/>
</dbReference>
<name>A0A165YZZ5_EXIGL</name>
<evidence type="ECO:0000313" key="2">
    <source>
        <dbReference type="Proteomes" id="UP000077266"/>
    </source>
</evidence>
<dbReference type="AlphaFoldDB" id="A0A165YZZ5"/>